<proteinExistence type="predicted"/>
<reference evidence="1" key="1">
    <citation type="submission" date="2023-10" db="EMBL/GenBank/DDBJ databases">
        <authorList>
            <person name="Rodriguez Cubillos JULIANA M."/>
            <person name="De Vega J."/>
        </authorList>
    </citation>
    <scope>NUCLEOTIDE SEQUENCE</scope>
</reference>
<name>A0ACB0IZC3_TRIPR</name>
<sequence length="136" mass="15021">MLMKNHIAHAAVSTSPKRHHLIIQFHHNILHNAYVFVSFDASNLFRVFGCAPGSTEATSLEASKNPMRRQVPTPSRPSRSLGNSLTRVVRRGAEITGVDANGNSFDFTTKLLHLAWHPSENSIACAAANSLYMYYA</sequence>
<accession>A0ACB0IZC3</accession>
<evidence type="ECO:0000313" key="1">
    <source>
        <dbReference type="EMBL" id="CAJ2637183.1"/>
    </source>
</evidence>
<dbReference type="Proteomes" id="UP001177021">
    <property type="component" value="Unassembled WGS sequence"/>
</dbReference>
<dbReference type="EMBL" id="CASHSV030000013">
    <property type="protein sequence ID" value="CAJ2637183.1"/>
    <property type="molecule type" value="Genomic_DNA"/>
</dbReference>
<gene>
    <name evidence="1" type="ORF">MILVUS5_LOCUS7566</name>
</gene>
<evidence type="ECO:0000313" key="2">
    <source>
        <dbReference type="Proteomes" id="UP001177021"/>
    </source>
</evidence>
<organism evidence="1 2">
    <name type="scientific">Trifolium pratense</name>
    <name type="common">Red clover</name>
    <dbReference type="NCBI Taxonomy" id="57577"/>
    <lineage>
        <taxon>Eukaryota</taxon>
        <taxon>Viridiplantae</taxon>
        <taxon>Streptophyta</taxon>
        <taxon>Embryophyta</taxon>
        <taxon>Tracheophyta</taxon>
        <taxon>Spermatophyta</taxon>
        <taxon>Magnoliopsida</taxon>
        <taxon>eudicotyledons</taxon>
        <taxon>Gunneridae</taxon>
        <taxon>Pentapetalae</taxon>
        <taxon>rosids</taxon>
        <taxon>fabids</taxon>
        <taxon>Fabales</taxon>
        <taxon>Fabaceae</taxon>
        <taxon>Papilionoideae</taxon>
        <taxon>50 kb inversion clade</taxon>
        <taxon>NPAAA clade</taxon>
        <taxon>Hologalegina</taxon>
        <taxon>IRL clade</taxon>
        <taxon>Trifolieae</taxon>
        <taxon>Trifolium</taxon>
    </lineage>
</organism>
<keyword evidence="2" id="KW-1185">Reference proteome</keyword>
<comment type="caution">
    <text evidence="1">The sequence shown here is derived from an EMBL/GenBank/DDBJ whole genome shotgun (WGS) entry which is preliminary data.</text>
</comment>
<protein>
    <submittedName>
        <fullName evidence="1">Uncharacterized protein</fullName>
    </submittedName>
</protein>